<dbReference type="InterPro" id="IPR021109">
    <property type="entry name" value="Peptidase_aspartic_dom_sf"/>
</dbReference>
<dbReference type="Gene3D" id="2.40.70.10">
    <property type="entry name" value="Acid Proteases"/>
    <property type="match status" value="1"/>
</dbReference>
<dbReference type="EMBL" id="FNPI01000007">
    <property type="protein sequence ID" value="SDZ17020.1"/>
    <property type="molecule type" value="Genomic_DNA"/>
</dbReference>
<dbReference type="AlphaFoldDB" id="A0A1H3QUL7"/>
<proteinExistence type="predicted"/>
<dbReference type="Pfam" id="PF13975">
    <property type="entry name" value="gag-asp_proteas"/>
    <property type="match status" value="1"/>
</dbReference>
<reference evidence="2" key="1">
    <citation type="submission" date="2016-10" db="EMBL/GenBank/DDBJ databases">
        <authorList>
            <person name="Varghese N."/>
            <person name="Submissions S."/>
        </authorList>
    </citation>
    <scope>NUCLEOTIDE SEQUENCE [LARGE SCALE GENOMIC DNA]</scope>
    <source>
        <strain evidence="2">SP</strain>
    </source>
</reference>
<keyword evidence="1" id="KW-0645">Protease</keyword>
<evidence type="ECO:0000313" key="1">
    <source>
        <dbReference type="EMBL" id="SDZ17020.1"/>
    </source>
</evidence>
<dbReference type="GO" id="GO:0008233">
    <property type="term" value="F:peptidase activity"/>
    <property type="evidence" value="ECO:0007669"/>
    <property type="project" value="UniProtKB-KW"/>
</dbReference>
<keyword evidence="2" id="KW-1185">Reference proteome</keyword>
<protein>
    <submittedName>
        <fullName evidence="1">Gag-polyprotein putative aspartyl protease</fullName>
    </submittedName>
</protein>
<evidence type="ECO:0000313" key="2">
    <source>
        <dbReference type="Proteomes" id="UP000198935"/>
    </source>
</evidence>
<keyword evidence="1" id="KW-0378">Hydrolase</keyword>
<organism evidence="1 2">
    <name type="scientific">Evansella caseinilytica</name>
    <dbReference type="NCBI Taxonomy" id="1503961"/>
    <lineage>
        <taxon>Bacteria</taxon>
        <taxon>Bacillati</taxon>
        <taxon>Bacillota</taxon>
        <taxon>Bacilli</taxon>
        <taxon>Bacillales</taxon>
        <taxon>Bacillaceae</taxon>
        <taxon>Evansella</taxon>
    </lineage>
</organism>
<sequence length="121" mass="12922">MKALVLEERLLLTEMRISSGSRFLDLKRVAVDTSAEKTIVSAANAKALGMLAEEDVTDQGGVTKTCSSISVGPLKIKDFPVDIRELSEAGKLDGVLGLDFLKRVGAKINLDSMTLSGSRVI</sequence>
<accession>A0A1H3QUL7</accession>
<gene>
    <name evidence="1" type="ORF">SAMN05421736_10756</name>
</gene>
<dbReference type="OrthoDB" id="2735601at2"/>
<dbReference type="SUPFAM" id="SSF50630">
    <property type="entry name" value="Acid proteases"/>
    <property type="match status" value="1"/>
</dbReference>
<name>A0A1H3QUL7_9BACI</name>
<dbReference type="Proteomes" id="UP000198935">
    <property type="component" value="Unassembled WGS sequence"/>
</dbReference>
<dbReference type="GO" id="GO:0006508">
    <property type="term" value="P:proteolysis"/>
    <property type="evidence" value="ECO:0007669"/>
    <property type="project" value="UniProtKB-KW"/>
</dbReference>